<dbReference type="InterPro" id="IPR003782">
    <property type="entry name" value="SCO1/SenC"/>
</dbReference>
<keyword evidence="5 9" id="KW-0186">Copper</keyword>
<evidence type="ECO:0000256" key="8">
    <source>
        <dbReference type="PIRNR" id="PIRNR037736"/>
    </source>
</evidence>
<feature type="transmembrane region" description="Helical" evidence="11">
    <location>
        <begin position="82"/>
        <end position="101"/>
    </location>
</feature>
<keyword evidence="3 9" id="KW-0479">Metal-binding</keyword>
<dbReference type="Pfam" id="PF02630">
    <property type="entry name" value="SCO1-SenC"/>
    <property type="match status" value="1"/>
</dbReference>
<reference evidence="12 13" key="1">
    <citation type="journal article" date="2018" name="MBio">
        <title>Comparative Genomics Reveals the Core Gene Toolbox for the Fungus-Insect Symbiosis.</title>
        <authorList>
            <person name="Wang Y."/>
            <person name="Stata M."/>
            <person name="Wang W."/>
            <person name="Stajich J.E."/>
            <person name="White M.M."/>
            <person name="Moncalvo J.M."/>
        </authorList>
    </citation>
    <scope>NUCLEOTIDE SEQUENCE [LARGE SCALE GENOMIC DNA]</scope>
    <source>
        <strain evidence="12 13">AUS-77-4</strain>
    </source>
</reference>
<keyword evidence="6 8" id="KW-0496">Mitochondrion</keyword>
<keyword evidence="13" id="KW-1185">Reference proteome</keyword>
<feature type="binding site" evidence="9">
    <location>
        <position position="164"/>
    </location>
    <ligand>
        <name>Cu cation</name>
        <dbReference type="ChEBI" id="CHEBI:23378"/>
    </ligand>
</feature>
<evidence type="ECO:0000313" key="12">
    <source>
        <dbReference type="EMBL" id="PVU92780.1"/>
    </source>
</evidence>
<accession>A0A2T9YKB1</accession>
<dbReference type="GO" id="GO:0033617">
    <property type="term" value="P:mitochondrial respiratory chain complex IV assembly"/>
    <property type="evidence" value="ECO:0007669"/>
    <property type="project" value="TreeGrafter"/>
</dbReference>
<dbReference type="GO" id="GO:0006878">
    <property type="term" value="P:intracellular copper ion homeostasis"/>
    <property type="evidence" value="ECO:0007669"/>
    <property type="project" value="UniProtKB-UniRule"/>
</dbReference>
<dbReference type="PANTHER" id="PTHR12151:SF5">
    <property type="entry name" value="AT19154P"/>
    <property type="match status" value="1"/>
</dbReference>
<comment type="caution">
    <text evidence="12">The sequence shown here is derived from an EMBL/GenBank/DDBJ whole genome shotgun (WGS) entry which is preliminary data.</text>
</comment>
<comment type="subcellular location">
    <subcellularLocation>
        <location evidence="1 8">Mitochondrion inner membrane</location>
    </subcellularLocation>
</comment>
<dbReference type="OrthoDB" id="270009at2759"/>
<evidence type="ECO:0000256" key="3">
    <source>
        <dbReference type="ARBA" id="ARBA00022723"/>
    </source>
</evidence>
<protein>
    <recommendedName>
        <fullName evidence="14">Thioredoxin domain-containing protein</fullName>
    </recommendedName>
</protein>
<keyword evidence="11" id="KW-0812">Transmembrane</keyword>
<dbReference type="Proteomes" id="UP000245699">
    <property type="component" value="Unassembled WGS sequence"/>
</dbReference>
<dbReference type="AlphaFoldDB" id="A0A2T9YKB1"/>
<dbReference type="PANTHER" id="PTHR12151">
    <property type="entry name" value="ELECTRON TRANSPORT PROTIN SCO1/SENC FAMILY MEMBER"/>
    <property type="match status" value="1"/>
</dbReference>
<dbReference type="InterPro" id="IPR036249">
    <property type="entry name" value="Thioredoxin-like_sf"/>
</dbReference>
<keyword evidence="11" id="KW-1133">Transmembrane helix</keyword>
<gene>
    <name evidence="12" type="ORF">BB559_003602</name>
</gene>
<keyword evidence="7 11" id="KW-0472">Membrane</keyword>
<evidence type="ECO:0000256" key="2">
    <source>
        <dbReference type="ARBA" id="ARBA00010996"/>
    </source>
</evidence>
<evidence type="ECO:0000256" key="10">
    <source>
        <dbReference type="PIRSR" id="PIRSR603782-2"/>
    </source>
</evidence>
<evidence type="ECO:0000256" key="5">
    <source>
        <dbReference type="ARBA" id="ARBA00023008"/>
    </source>
</evidence>
<evidence type="ECO:0008006" key="14">
    <source>
        <dbReference type="Google" id="ProtNLM"/>
    </source>
</evidence>
<organism evidence="12 13">
    <name type="scientific">Furculomyces boomerangus</name>
    <dbReference type="NCBI Taxonomy" id="61424"/>
    <lineage>
        <taxon>Eukaryota</taxon>
        <taxon>Fungi</taxon>
        <taxon>Fungi incertae sedis</taxon>
        <taxon>Zoopagomycota</taxon>
        <taxon>Kickxellomycotina</taxon>
        <taxon>Harpellomycetes</taxon>
        <taxon>Harpellales</taxon>
        <taxon>Harpellaceae</taxon>
        <taxon>Furculomyces</taxon>
    </lineage>
</organism>
<dbReference type="Gene3D" id="3.40.30.10">
    <property type="entry name" value="Glutaredoxin"/>
    <property type="match status" value="1"/>
</dbReference>
<evidence type="ECO:0000256" key="4">
    <source>
        <dbReference type="ARBA" id="ARBA00022792"/>
    </source>
</evidence>
<evidence type="ECO:0000256" key="9">
    <source>
        <dbReference type="PIRSR" id="PIRSR037736-1"/>
    </source>
</evidence>
<dbReference type="FunFam" id="3.40.30.10:FF:000013">
    <property type="entry name" value="Blast:Protein SCO1 homolog, mitochondrial"/>
    <property type="match status" value="1"/>
</dbReference>
<proteinExistence type="inferred from homology"/>
<name>A0A2T9YKB1_9FUNG</name>
<dbReference type="PIRSF" id="PIRSF037736">
    <property type="entry name" value="SCO1"/>
    <property type="match status" value="1"/>
</dbReference>
<keyword evidence="10" id="KW-1015">Disulfide bond</keyword>
<feature type="binding site" evidence="9">
    <location>
        <position position="253"/>
    </location>
    <ligand>
        <name>Cu cation</name>
        <dbReference type="ChEBI" id="CHEBI:23378"/>
    </ligand>
</feature>
<comment type="similarity">
    <text evidence="2 8">Belongs to the SCO1/2 family.</text>
</comment>
<sequence>MNFKFNKSLTKLAQFHPNLFGVGQQRYVSSMSSLLHNRFPLKNLSGGLIGSARSNQKRWYSEDKETKNSQKISFSMPRTGPLSPVGIGLFGLVSISIYYYFTSEKARIAQKKENELVQEKQVGRPKIGGPFQLVDHFGNQVDEKTYMGKHKLIYFGFCHCPDICPDELDKIGEALDILDKNKETKDKITPIFITCDPQRDSPEVIKSYLEEFHPKIIGLTGTIDQVRQACKAYRVYFSKPPSVQDGQNYLVDHSIFTYFMDENGQFVDIYGKERTAEEMAKSIHSYITNN</sequence>
<dbReference type="EMBL" id="MBFT01000347">
    <property type="protein sequence ID" value="PVU92780.1"/>
    <property type="molecule type" value="Genomic_DNA"/>
</dbReference>
<evidence type="ECO:0000256" key="1">
    <source>
        <dbReference type="ARBA" id="ARBA00004273"/>
    </source>
</evidence>
<evidence type="ECO:0000313" key="13">
    <source>
        <dbReference type="Proteomes" id="UP000245699"/>
    </source>
</evidence>
<evidence type="ECO:0000256" key="7">
    <source>
        <dbReference type="ARBA" id="ARBA00023136"/>
    </source>
</evidence>
<dbReference type="CDD" id="cd02968">
    <property type="entry name" value="SCO"/>
    <property type="match status" value="1"/>
</dbReference>
<dbReference type="GO" id="GO:0016531">
    <property type="term" value="F:copper chaperone activity"/>
    <property type="evidence" value="ECO:0007669"/>
    <property type="project" value="InterPro"/>
</dbReference>
<dbReference type="STRING" id="61424.A0A2T9YKB1"/>
<dbReference type="GO" id="GO:0005507">
    <property type="term" value="F:copper ion binding"/>
    <property type="evidence" value="ECO:0007669"/>
    <property type="project" value="InterPro"/>
</dbReference>
<dbReference type="InterPro" id="IPR017276">
    <property type="entry name" value="Synth_of_cyt-c-oxidase_Sco1/2"/>
</dbReference>
<evidence type="ECO:0000256" key="6">
    <source>
        <dbReference type="ARBA" id="ARBA00023128"/>
    </source>
</evidence>
<dbReference type="GO" id="GO:0005743">
    <property type="term" value="C:mitochondrial inner membrane"/>
    <property type="evidence" value="ECO:0007669"/>
    <property type="project" value="UniProtKB-SubCell"/>
</dbReference>
<keyword evidence="4 8" id="KW-0999">Mitochondrion inner membrane</keyword>
<dbReference type="SUPFAM" id="SSF52833">
    <property type="entry name" value="Thioredoxin-like"/>
    <property type="match status" value="1"/>
</dbReference>
<feature type="binding site" evidence="9">
    <location>
        <position position="160"/>
    </location>
    <ligand>
        <name>Cu cation</name>
        <dbReference type="ChEBI" id="CHEBI:23378"/>
    </ligand>
</feature>
<feature type="disulfide bond" description="Redox-active" evidence="10">
    <location>
        <begin position="160"/>
        <end position="164"/>
    </location>
</feature>
<evidence type="ECO:0000256" key="11">
    <source>
        <dbReference type="SAM" id="Phobius"/>
    </source>
</evidence>